<evidence type="ECO:0000256" key="3">
    <source>
        <dbReference type="PIRSR" id="PIRSR001221-1"/>
    </source>
</evidence>
<feature type="active site" description="Acyl-ester intermediate" evidence="3">
    <location>
        <position position="274"/>
    </location>
</feature>
<feature type="active site" description="Charge relay system" evidence="3">
    <location>
        <position position="166"/>
    </location>
</feature>
<dbReference type="PANTHER" id="PTHR46072:SF2">
    <property type="entry name" value="AMIDASE (EUROFUNG)"/>
    <property type="match status" value="1"/>
</dbReference>
<dbReference type="SUPFAM" id="SSF75304">
    <property type="entry name" value="Amidase signature (AS) enzymes"/>
    <property type="match status" value="1"/>
</dbReference>
<accession>A0A8H3FMZ8</accession>
<dbReference type="Gene3D" id="3.90.1300.10">
    <property type="entry name" value="Amidase signature (AS) domain"/>
    <property type="match status" value="1"/>
</dbReference>
<dbReference type="InterPro" id="IPR036928">
    <property type="entry name" value="AS_sf"/>
</dbReference>
<keyword evidence="2" id="KW-0378">Hydrolase</keyword>
<organism evidence="5 6">
    <name type="scientific">Heterodermia speciosa</name>
    <dbReference type="NCBI Taxonomy" id="116794"/>
    <lineage>
        <taxon>Eukaryota</taxon>
        <taxon>Fungi</taxon>
        <taxon>Dikarya</taxon>
        <taxon>Ascomycota</taxon>
        <taxon>Pezizomycotina</taxon>
        <taxon>Lecanoromycetes</taxon>
        <taxon>OSLEUM clade</taxon>
        <taxon>Lecanoromycetidae</taxon>
        <taxon>Caliciales</taxon>
        <taxon>Physciaceae</taxon>
        <taxon>Heterodermia</taxon>
    </lineage>
</organism>
<proteinExistence type="inferred from homology"/>
<dbReference type="AlphaFoldDB" id="A0A8H3FMZ8"/>
<dbReference type="EMBL" id="CAJPDS010000050">
    <property type="protein sequence ID" value="CAF9929006.1"/>
    <property type="molecule type" value="Genomic_DNA"/>
</dbReference>
<sequence length="593" mass="64170">MENLPISDPLILTAPLETSTSTATNNPTVPGPKIETNEYITIASTKRATLASLIPPEWRVPDPLPSADEIPNVTKYALKYLTSREADITEKYTAEDLVVQIAQGVYSAVEVLRAFGRRAVVAGQLTNCLSEVLLSQAFKRATELDNHLATTGTTVGPLHGLPVSVKDQFRVEGAQTSIGFVGLLGKKETKESESEAVRILKEAGAVVYVKTNVPSGMMAIETNNNIIGYTSNAYNRDLSSGGSSGVFLFPTQGEASLIASRGSLIGLGTDIGASIRLPAGVSGLYGLKPSVGRLPYQGLANTMDGQTVIPSVIGPISHSPSDLSFMMKILLNSKPWERDPNVIPLPWRSDVDEEVRASGKDRKRKFGVMQWDGMVMPHPPIQRVLQETVEKLRGEGFEVIDWNPPAHSEAFNILFKVFTADSGQEIHGLFSLASEPPVPEVALSYSNSASAALSALGPPMTITAYWELQKQTLSYRERYAEYWNSTGGVDAVIMPVAPSVSVRKGEGKYFGYTGVANVLDAASVVIPAGVSDKGKDGRKERDMDGVSDMDKTIWESYDPEVFDGMPVGLQIMGRRLEEEKVLAIAKELEPLLR</sequence>
<dbReference type="GO" id="GO:0016787">
    <property type="term" value="F:hydrolase activity"/>
    <property type="evidence" value="ECO:0007669"/>
    <property type="project" value="UniProtKB-KW"/>
</dbReference>
<gene>
    <name evidence="5" type="ORF">HETSPECPRED_007255</name>
</gene>
<protein>
    <recommendedName>
        <fullName evidence="4">Amidase domain-containing protein</fullName>
    </recommendedName>
</protein>
<evidence type="ECO:0000259" key="4">
    <source>
        <dbReference type="Pfam" id="PF01425"/>
    </source>
</evidence>
<feature type="active site" description="Charge relay system" evidence="3">
    <location>
        <position position="243"/>
    </location>
</feature>
<dbReference type="PIRSF" id="PIRSF001221">
    <property type="entry name" value="Amidase_fungi"/>
    <property type="match status" value="1"/>
</dbReference>
<dbReference type="PANTHER" id="PTHR46072">
    <property type="entry name" value="AMIDASE-RELATED-RELATED"/>
    <property type="match status" value="1"/>
</dbReference>
<dbReference type="Proteomes" id="UP000664521">
    <property type="component" value="Unassembled WGS sequence"/>
</dbReference>
<evidence type="ECO:0000256" key="1">
    <source>
        <dbReference type="ARBA" id="ARBA00009199"/>
    </source>
</evidence>
<evidence type="ECO:0000313" key="5">
    <source>
        <dbReference type="EMBL" id="CAF9929006.1"/>
    </source>
</evidence>
<reference evidence="5" key="1">
    <citation type="submission" date="2021-03" db="EMBL/GenBank/DDBJ databases">
        <authorList>
            <person name="Tagirdzhanova G."/>
        </authorList>
    </citation>
    <scope>NUCLEOTIDE SEQUENCE</scope>
</reference>
<comment type="caution">
    <text evidence="5">The sequence shown here is derived from an EMBL/GenBank/DDBJ whole genome shotgun (WGS) entry which is preliminary data.</text>
</comment>
<keyword evidence="6" id="KW-1185">Reference proteome</keyword>
<feature type="domain" description="Amidase" evidence="4">
    <location>
        <begin position="110"/>
        <end position="582"/>
    </location>
</feature>
<evidence type="ECO:0000313" key="6">
    <source>
        <dbReference type="Proteomes" id="UP000664521"/>
    </source>
</evidence>
<dbReference type="Pfam" id="PF01425">
    <property type="entry name" value="Amidase"/>
    <property type="match status" value="1"/>
</dbReference>
<name>A0A8H3FMZ8_9LECA</name>
<evidence type="ECO:0000256" key="2">
    <source>
        <dbReference type="ARBA" id="ARBA00022801"/>
    </source>
</evidence>
<dbReference type="OrthoDB" id="6428749at2759"/>
<dbReference type="InterPro" id="IPR023631">
    <property type="entry name" value="Amidase_dom"/>
</dbReference>
<comment type="similarity">
    <text evidence="1">Belongs to the amidase family.</text>
</comment>